<dbReference type="EMBL" id="MDTU01000005">
    <property type="protein sequence ID" value="ODN41244.1"/>
    <property type="molecule type" value="Genomic_DNA"/>
</dbReference>
<evidence type="ECO:0000313" key="2">
    <source>
        <dbReference type="Proteomes" id="UP000094329"/>
    </source>
</evidence>
<organism evidence="1 2">
    <name type="scientific">Piscirickettsia litoralis</name>
    <dbReference type="NCBI Taxonomy" id="1891921"/>
    <lineage>
        <taxon>Bacteria</taxon>
        <taxon>Pseudomonadati</taxon>
        <taxon>Pseudomonadota</taxon>
        <taxon>Gammaproteobacteria</taxon>
        <taxon>Thiotrichales</taxon>
        <taxon>Piscirickettsiaceae</taxon>
        <taxon>Piscirickettsia</taxon>
    </lineage>
</organism>
<comment type="caution">
    <text evidence="1">The sequence shown here is derived from an EMBL/GenBank/DDBJ whole genome shotgun (WGS) entry which is preliminary data.</text>
</comment>
<dbReference type="Proteomes" id="UP000094329">
    <property type="component" value="Unassembled WGS sequence"/>
</dbReference>
<sequence>MSEFFKQYESKEIEIDGKSFSINKLMTEFSYGLYTEAMNIMGAVMNKGASDFSEVINSITNALTYKKALLYVSKGVTYRGKALDEQTINSLGAPVLIELLMHVINHNIVDTLGKLDLEGILTRLFPQAKDAIKSALPSTSPSSTSPMNTN</sequence>
<accession>A0ABX2ZXY6</accession>
<gene>
    <name evidence="1" type="ORF">BGC07_17675</name>
</gene>
<keyword evidence="2" id="KW-1185">Reference proteome</keyword>
<protein>
    <submittedName>
        <fullName evidence="1">Uncharacterized protein</fullName>
    </submittedName>
</protein>
<dbReference type="RefSeq" id="WP_069314380.1">
    <property type="nucleotide sequence ID" value="NZ_MDTU01000005.1"/>
</dbReference>
<name>A0ABX2ZXY6_9GAMM</name>
<proteinExistence type="predicted"/>
<reference evidence="1 2" key="1">
    <citation type="submission" date="2016-08" db="EMBL/GenBank/DDBJ databases">
        <title>Draft genome sequence of Candidatus Piscirickettsia litoralis, from seawater.</title>
        <authorList>
            <person name="Wan X."/>
            <person name="Lee A.J."/>
            <person name="Hou S."/>
            <person name="Donachie S.P."/>
        </authorList>
    </citation>
    <scope>NUCLEOTIDE SEQUENCE [LARGE SCALE GENOMIC DNA]</scope>
    <source>
        <strain evidence="1 2">Y2</strain>
    </source>
</reference>
<evidence type="ECO:0000313" key="1">
    <source>
        <dbReference type="EMBL" id="ODN41244.1"/>
    </source>
</evidence>